<proteinExistence type="predicted"/>
<evidence type="ECO:0000313" key="2">
    <source>
        <dbReference type="Proteomes" id="UP000237271"/>
    </source>
</evidence>
<feature type="non-terminal residue" evidence="1">
    <location>
        <position position="122"/>
    </location>
</feature>
<sequence>MARTPPTLGQLKGRTRISGTGKPLKKFKRVAISYAYKLSVVEFYDAVVSKDKMHLTVKHFYPELLPTQIPSKKRQIYNWLDQRELLVEKCEIGCGSHCNDRSLDYIPVNGTMVRMQAEESYP</sequence>
<comment type="caution">
    <text evidence="1">The sequence shown here is derived from an EMBL/GenBank/DDBJ whole genome shotgun (WGS) entry which is preliminary data.</text>
</comment>
<organism evidence="1 2">
    <name type="scientific">Phytophthora palmivora</name>
    <dbReference type="NCBI Taxonomy" id="4796"/>
    <lineage>
        <taxon>Eukaryota</taxon>
        <taxon>Sar</taxon>
        <taxon>Stramenopiles</taxon>
        <taxon>Oomycota</taxon>
        <taxon>Peronosporomycetes</taxon>
        <taxon>Peronosporales</taxon>
        <taxon>Peronosporaceae</taxon>
        <taxon>Phytophthora</taxon>
    </lineage>
</organism>
<name>A0A2P4YNM4_9STRA</name>
<gene>
    <name evidence="1" type="ORF">PHPALM_2975</name>
</gene>
<accession>A0A2P4YNM4</accession>
<dbReference type="OrthoDB" id="89669at2759"/>
<keyword evidence="2" id="KW-1185">Reference proteome</keyword>
<protein>
    <submittedName>
        <fullName evidence="1">Uncharacterized protein</fullName>
    </submittedName>
</protein>
<dbReference type="AlphaFoldDB" id="A0A2P4YNM4"/>
<dbReference type="EMBL" id="NCKW01001693">
    <property type="protein sequence ID" value="POM79376.1"/>
    <property type="molecule type" value="Genomic_DNA"/>
</dbReference>
<reference evidence="1 2" key="1">
    <citation type="journal article" date="2017" name="Genome Biol. Evol.">
        <title>Phytophthora megakarya and P. palmivora, closely related causal agents of cacao black pod rot, underwent increases in genome sizes and gene numbers by different mechanisms.</title>
        <authorList>
            <person name="Ali S.S."/>
            <person name="Shao J."/>
            <person name="Lary D.J."/>
            <person name="Kronmiller B."/>
            <person name="Shen D."/>
            <person name="Strem M.D."/>
            <person name="Amoako-Attah I."/>
            <person name="Akrofi A.Y."/>
            <person name="Begoude B.A."/>
            <person name="Ten Hoopen G.M."/>
            <person name="Coulibaly K."/>
            <person name="Kebe B.I."/>
            <person name="Melnick R.L."/>
            <person name="Guiltinan M.J."/>
            <person name="Tyler B.M."/>
            <person name="Meinhardt L.W."/>
            <person name="Bailey B.A."/>
        </authorList>
    </citation>
    <scope>NUCLEOTIDE SEQUENCE [LARGE SCALE GENOMIC DNA]</scope>
    <source>
        <strain evidence="2">sbr112.9</strain>
    </source>
</reference>
<dbReference type="Proteomes" id="UP000237271">
    <property type="component" value="Unassembled WGS sequence"/>
</dbReference>
<evidence type="ECO:0000313" key="1">
    <source>
        <dbReference type="EMBL" id="POM79376.1"/>
    </source>
</evidence>